<protein>
    <submittedName>
        <fullName evidence="2">Uncharacterized protein</fullName>
    </submittedName>
</protein>
<evidence type="ECO:0000256" key="1">
    <source>
        <dbReference type="SAM" id="Coils"/>
    </source>
</evidence>
<keyword evidence="1" id="KW-0175">Coiled coil</keyword>
<dbReference type="EMBL" id="JAERTY010000007">
    <property type="protein sequence ID" value="MBL1409571.1"/>
    <property type="molecule type" value="Genomic_DNA"/>
</dbReference>
<dbReference type="RefSeq" id="WP_202103322.1">
    <property type="nucleotide sequence ID" value="NZ_JAERTY010000007.1"/>
</dbReference>
<keyword evidence="3" id="KW-1185">Reference proteome</keyword>
<evidence type="ECO:0000313" key="3">
    <source>
        <dbReference type="Proteomes" id="UP000625283"/>
    </source>
</evidence>
<gene>
    <name evidence="2" type="ORF">JKG61_12485</name>
</gene>
<evidence type="ECO:0000313" key="2">
    <source>
        <dbReference type="EMBL" id="MBL1409571.1"/>
    </source>
</evidence>
<organism evidence="2 3">
    <name type="scientific">Sphingobacterium faecale</name>
    <dbReference type="NCBI Taxonomy" id="2803775"/>
    <lineage>
        <taxon>Bacteria</taxon>
        <taxon>Pseudomonadati</taxon>
        <taxon>Bacteroidota</taxon>
        <taxon>Sphingobacteriia</taxon>
        <taxon>Sphingobacteriales</taxon>
        <taxon>Sphingobacteriaceae</taxon>
        <taxon>Sphingobacterium</taxon>
    </lineage>
</organism>
<feature type="coiled-coil region" evidence="1">
    <location>
        <begin position="4"/>
        <end position="31"/>
    </location>
</feature>
<name>A0ABS1R6T8_9SPHI</name>
<comment type="caution">
    <text evidence="2">The sequence shown here is derived from an EMBL/GenBank/DDBJ whole genome shotgun (WGS) entry which is preliminary data.</text>
</comment>
<dbReference type="Proteomes" id="UP000625283">
    <property type="component" value="Unassembled WGS sequence"/>
</dbReference>
<accession>A0ABS1R6T8</accession>
<reference evidence="2 3" key="1">
    <citation type="submission" date="2021-01" db="EMBL/GenBank/DDBJ databases">
        <title>C459-1 draft genome sequence.</title>
        <authorList>
            <person name="Zhang X.-F."/>
        </authorList>
    </citation>
    <scope>NUCLEOTIDE SEQUENCE [LARGE SCALE GENOMIC DNA]</scope>
    <source>
        <strain evidence="3">C459-1</strain>
    </source>
</reference>
<sequence>MDLITKIAQENEQKQREKKEYMNTLKKEVNANNFFTDDDAKGFVSKEIFLDEIHSLNKYDLQKIEDFFNKISHKERLYISQFPQAMEGKSFTYYSVKPISKTVVTGYKLPAITGMSQLIDYYTKDYFKFDLKFEELYNNANS</sequence>
<proteinExistence type="predicted"/>